<comment type="caution">
    <text evidence="9">The sequence shown here is derived from an EMBL/GenBank/DDBJ whole genome shotgun (WGS) entry which is preliminary data.</text>
</comment>
<feature type="transmembrane region" description="Helical" evidence="7">
    <location>
        <begin position="170"/>
        <end position="192"/>
    </location>
</feature>
<feature type="transmembrane region" description="Helical" evidence="7">
    <location>
        <begin position="144"/>
        <end position="163"/>
    </location>
</feature>
<keyword evidence="3" id="KW-1003">Cell membrane</keyword>
<dbReference type="CDD" id="cd06261">
    <property type="entry name" value="TM_PBP2"/>
    <property type="match status" value="1"/>
</dbReference>
<feature type="transmembrane region" description="Helical" evidence="7">
    <location>
        <begin position="37"/>
        <end position="60"/>
    </location>
</feature>
<dbReference type="InterPro" id="IPR010065">
    <property type="entry name" value="AA_ABC_transptr_permease_3TM"/>
</dbReference>
<dbReference type="GO" id="GO:0043190">
    <property type="term" value="C:ATP-binding cassette (ABC) transporter complex"/>
    <property type="evidence" value="ECO:0007669"/>
    <property type="project" value="InterPro"/>
</dbReference>
<dbReference type="Pfam" id="PF00528">
    <property type="entry name" value="BPD_transp_1"/>
    <property type="match status" value="1"/>
</dbReference>
<sequence>MTSAANMPPGVTLPPPITERGGLGWARTNLFSNWYNTVLTFIYAVFLGLALWFGLSWIVLEADWKVIATLGGRLIIGQYNTEFACPGQNCFWRPQASLLLVSVLLGMAWAVSLDTAAKRIAIGVAAITVAFAFLPYSMDQMGLDVRLLLAANVPAVAAGWVLARYTPLGTVRWMVILGVLFFLVILVLIGGVPGVPGLQPVSTIYWGGLMLNLLLAVTGITLSLPIGIALALGRRSSLPLVKLLCVVFIEVMRGMPLITLLFMSQVLVPLAFPQDFSTNSLFRAGIILTLFSSAYMAENIRGGLQALHPGQVEAARALGLAGWQTTLLISLPQAIRNVIPAIVGQFISLFKDTLLVYIIGMLDVVEFSRAFIQGNAEYLASARELFLFLALVFWIFTYTMSYVSRRVEVHLRVGQR</sequence>
<dbReference type="Gene3D" id="1.10.3720.10">
    <property type="entry name" value="MetI-like"/>
    <property type="match status" value="1"/>
</dbReference>
<organism evidence="9">
    <name type="scientific">Caldilineaceae bacterium SB0662_bin_9</name>
    <dbReference type="NCBI Taxonomy" id="2605258"/>
    <lineage>
        <taxon>Bacteria</taxon>
        <taxon>Bacillati</taxon>
        <taxon>Chloroflexota</taxon>
        <taxon>Caldilineae</taxon>
        <taxon>Caldilineales</taxon>
        <taxon>Caldilineaceae</taxon>
    </lineage>
</organism>
<feature type="domain" description="ABC transmembrane type-1" evidence="8">
    <location>
        <begin position="209"/>
        <end position="404"/>
    </location>
</feature>
<evidence type="ECO:0000256" key="5">
    <source>
        <dbReference type="ARBA" id="ARBA00022989"/>
    </source>
</evidence>
<dbReference type="PROSITE" id="PS50928">
    <property type="entry name" value="ABC_TM1"/>
    <property type="match status" value="1"/>
</dbReference>
<evidence type="ECO:0000256" key="4">
    <source>
        <dbReference type="ARBA" id="ARBA00022692"/>
    </source>
</evidence>
<dbReference type="InterPro" id="IPR043429">
    <property type="entry name" value="ArtM/GltK/GlnP/TcyL/YhdX-like"/>
</dbReference>
<dbReference type="NCBIfam" id="TIGR01726">
    <property type="entry name" value="HEQRo_perm_3TM"/>
    <property type="match status" value="1"/>
</dbReference>
<dbReference type="GO" id="GO:0022857">
    <property type="term" value="F:transmembrane transporter activity"/>
    <property type="evidence" value="ECO:0007669"/>
    <property type="project" value="InterPro"/>
</dbReference>
<keyword evidence="6 7" id="KW-0472">Membrane</keyword>
<feature type="transmembrane region" description="Helical" evidence="7">
    <location>
        <begin position="96"/>
        <end position="113"/>
    </location>
</feature>
<comment type="subcellular location">
    <subcellularLocation>
        <location evidence="1 7">Cell membrane</location>
        <topology evidence="1 7">Multi-pass membrane protein</topology>
    </subcellularLocation>
</comment>
<feature type="transmembrane region" description="Helical" evidence="7">
    <location>
        <begin position="204"/>
        <end position="231"/>
    </location>
</feature>
<dbReference type="AlphaFoldDB" id="A0A6B1DQW3"/>
<gene>
    <name evidence="9" type="ORF">F4Y08_04250</name>
</gene>
<reference evidence="9" key="1">
    <citation type="submission" date="2019-09" db="EMBL/GenBank/DDBJ databases">
        <title>Characterisation of the sponge microbiome using genome-centric metagenomics.</title>
        <authorList>
            <person name="Engelberts J.P."/>
            <person name="Robbins S.J."/>
            <person name="De Goeij J.M."/>
            <person name="Aranda M."/>
            <person name="Bell S.C."/>
            <person name="Webster N.S."/>
        </authorList>
    </citation>
    <scope>NUCLEOTIDE SEQUENCE</scope>
    <source>
        <strain evidence="9">SB0662_bin_9</strain>
    </source>
</reference>
<dbReference type="PANTHER" id="PTHR30614:SF41">
    <property type="entry name" value="INNER MEMBRANE AMINO-ACID ABC TRANSPORTER PERMEASE PROTEIN YHDY"/>
    <property type="match status" value="1"/>
</dbReference>
<comment type="similarity">
    <text evidence="7">Belongs to the binding-protein-dependent transport system permease family.</text>
</comment>
<feature type="transmembrane region" description="Helical" evidence="7">
    <location>
        <begin position="243"/>
        <end position="268"/>
    </location>
</feature>
<dbReference type="EMBL" id="VXPY01000027">
    <property type="protein sequence ID" value="MYD89541.1"/>
    <property type="molecule type" value="Genomic_DNA"/>
</dbReference>
<accession>A0A6B1DQW3</accession>
<name>A0A6B1DQW3_9CHLR</name>
<protein>
    <submittedName>
        <fullName evidence="9">Amino acid ABC transporter permease</fullName>
    </submittedName>
</protein>
<dbReference type="PANTHER" id="PTHR30614">
    <property type="entry name" value="MEMBRANE COMPONENT OF AMINO ACID ABC TRANSPORTER"/>
    <property type="match status" value="1"/>
</dbReference>
<evidence type="ECO:0000256" key="3">
    <source>
        <dbReference type="ARBA" id="ARBA00022475"/>
    </source>
</evidence>
<keyword evidence="4 7" id="KW-0812">Transmembrane</keyword>
<evidence type="ECO:0000313" key="9">
    <source>
        <dbReference type="EMBL" id="MYD89541.1"/>
    </source>
</evidence>
<feature type="transmembrane region" description="Helical" evidence="7">
    <location>
        <begin position="385"/>
        <end position="403"/>
    </location>
</feature>
<keyword evidence="5 7" id="KW-1133">Transmembrane helix</keyword>
<dbReference type="InterPro" id="IPR000515">
    <property type="entry name" value="MetI-like"/>
</dbReference>
<dbReference type="GO" id="GO:0006865">
    <property type="term" value="P:amino acid transport"/>
    <property type="evidence" value="ECO:0007669"/>
    <property type="project" value="TreeGrafter"/>
</dbReference>
<evidence type="ECO:0000256" key="2">
    <source>
        <dbReference type="ARBA" id="ARBA00022448"/>
    </source>
</evidence>
<evidence type="ECO:0000256" key="7">
    <source>
        <dbReference type="RuleBase" id="RU363032"/>
    </source>
</evidence>
<evidence type="ECO:0000256" key="6">
    <source>
        <dbReference type="ARBA" id="ARBA00023136"/>
    </source>
</evidence>
<proteinExistence type="inferred from homology"/>
<feature type="transmembrane region" description="Helical" evidence="7">
    <location>
        <begin position="120"/>
        <end position="138"/>
    </location>
</feature>
<dbReference type="InterPro" id="IPR035906">
    <property type="entry name" value="MetI-like_sf"/>
</dbReference>
<feature type="transmembrane region" description="Helical" evidence="7">
    <location>
        <begin position="354"/>
        <end position="373"/>
    </location>
</feature>
<evidence type="ECO:0000256" key="1">
    <source>
        <dbReference type="ARBA" id="ARBA00004651"/>
    </source>
</evidence>
<keyword evidence="2 7" id="KW-0813">Transport</keyword>
<evidence type="ECO:0000259" key="8">
    <source>
        <dbReference type="PROSITE" id="PS50928"/>
    </source>
</evidence>
<dbReference type="SUPFAM" id="SSF161098">
    <property type="entry name" value="MetI-like"/>
    <property type="match status" value="1"/>
</dbReference>